<keyword evidence="2" id="KW-1185">Reference proteome</keyword>
<organism evidence="1 2">
    <name type="scientific">Zunongwangia pacifica</name>
    <dbReference type="NCBI Taxonomy" id="2911062"/>
    <lineage>
        <taxon>Bacteria</taxon>
        <taxon>Pseudomonadati</taxon>
        <taxon>Bacteroidota</taxon>
        <taxon>Flavobacteriia</taxon>
        <taxon>Flavobacteriales</taxon>
        <taxon>Flavobacteriaceae</taxon>
        <taxon>Zunongwangia</taxon>
    </lineage>
</organism>
<evidence type="ECO:0000313" key="2">
    <source>
        <dbReference type="Proteomes" id="UP001139521"/>
    </source>
</evidence>
<reference evidence="1" key="1">
    <citation type="submission" date="2022-01" db="EMBL/GenBank/DDBJ databases">
        <title>Genome sequencing of Zunongwangia sp. M21534 genome.</title>
        <authorList>
            <person name="Chen Y."/>
            <person name="Dong C."/>
            <person name="Shao Z."/>
        </authorList>
    </citation>
    <scope>NUCLEOTIDE SEQUENCE</scope>
    <source>
        <strain evidence="1">MCCC M21534</strain>
    </source>
</reference>
<dbReference type="RefSeq" id="WP_249601744.1">
    <property type="nucleotide sequence ID" value="NZ_JAKHSK010000014.1"/>
</dbReference>
<dbReference type="Proteomes" id="UP001139521">
    <property type="component" value="Unassembled WGS sequence"/>
</dbReference>
<dbReference type="EMBL" id="JAKHSK010000014">
    <property type="protein sequence ID" value="MCL6218895.1"/>
    <property type="molecule type" value="Genomic_DNA"/>
</dbReference>
<dbReference type="AlphaFoldDB" id="A0A9X2CLW3"/>
<protein>
    <submittedName>
        <fullName evidence="1">Uncharacterized protein</fullName>
    </submittedName>
</protein>
<name>A0A9X2CLW3_9FLAO</name>
<comment type="caution">
    <text evidence="1">The sequence shown here is derived from an EMBL/GenBank/DDBJ whole genome shotgun (WGS) entry which is preliminary data.</text>
</comment>
<sequence>MKLPTRINEVSVSSKVEIGVFPPNGFLKFEEASLGNGDYFGFYWEFGKEHQEPIICEMIHDEGIITPSFSSLGKFLEWYKLNDFEWGEEEVEDENFTLNFLNKGNEQLKQNNPEKAIEFYKKSTANFRELSENWFKLASQQKRVGNELEFQKSIINSILSNWAIELPSQNALRMLKTLKPIKELKDHPLIKNRENFEFDFGGKKQNENYQIMQEMITGLNEIGDRNRALIMEQNYALMMYRETFSFQERCHFNIEDWRKDFALKTKERTDINQFKTTKG</sequence>
<evidence type="ECO:0000313" key="1">
    <source>
        <dbReference type="EMBL" id="MCL6218895.1"/>
    </source>
</evidence>
<gene>
    <name evidence="1" type="ORF">L1967_11345</name>
</gene>
<proteinExistence type="predicted"/>
<accession>A0A9X2CLW3</accession>